<dbReference type="PANTHER" id="PTHR23112:SF36">
    <property type="entry name" value="SI:DKEY-30C15.2 PROTEIN"/>
    <property type="match status" value="1"/>
</dbReference>
<evidence type="ECO:0000256" key="3">
    <source>
        <dbReference type="ARBA" id="ARBA00022989"/>
    </source>
</evidence>
<feature type="transmembrane region" description="Helical" evidence="5">
    <location>
        <begin position="111"/>
        <end position="137"/>
    </location>
</feature>
<dbReference type="Proteomes" id="UP000694888">
    <property type="component" value="Unplaced"/>
</dbReference>
<evidence type="ECO:0000256" key="1">
    <source>
        <dbReference type="ARBA" id="ARBA00004141"/>
    </source>
</evidence>
<feature type="transmembrane region" description="Helical" evidence="5">
    <location>
        <begin position="391"/>
        <end position="414"/>
    </location>
</feature>
<dbReference type="PANTHER" id="PTHR23112">
    <property type="entry name" value="G PROTEIN-COUPLED RECEPTOR 157-RELATED"/>
    <property type="match status" value="1"/>
</dbReference>
<feature type="transmembrane region" description="Helical" evidence="5">
    <location>
        <begin position="310"/>
        <end position="330"/>
    </location>
</feature>
<dbReference type="GeneID" id="101850068"/>
<dbReference type="PRINTS" id="PR00237">
    <property type="entry name" value="GPCRRHODOPSN"/>
</dbReference>
<feature type="transmembrane region" description="Helical" evidence="5">
    <location>
        <begin position="236"/>
        <end position="256"/>
    </location>
</feature>
<protein>
    <submittedName>
        <fullName evidence="8">Transmembrane protein 116</fullName>
    </submittedName>
</protein>
<dbReference type="InterPro" id="IPR000276">
    <property type="entry name" value="GPCR_Rhodpsn"/>
</dbReference>
<evidence type="ECO:0000256" key="2">
    <source>
        <dbReference type="ARBA" id="ARBA00022692"/>
    </source>
</evidence>
<proteinExistence type="predicted"/>
<comment type="subcellular location">
    <subcellularLocation>
        <location evidence="1">Membrane</location>
        <topology evidence="1">Multi-pass membrane protein</topology>
    </subcellularLocation>
</comment>
<dbReference type="RefSeq" id="XP_005093723.3">
    <property type="nucleotide sequence ID" value="XM_005093666.3"/>
</dbReference>
<accession>A0ABM0JHF0</accession>
<keyword evidence="7" id="KW-1185">Reference proteome</keyword>
<keyword evidence="2 5" id="KW-0812">Transmembrane</keyword>
<dbReference type="CDD" id="cd00637">
    <property type="entry name" value="7tm_classA_rhodopsin-like"/>
    <property type="match status" value="1"/>
</dbReference>
<dbReference type="SUPFAM" id="SSF81321">
    <property type="entry name" value="Family A G protein-coupled receptor-like"/>
    <property type="match status" value="1"/>
</dbReference>
<feature type="domain" description="G-protein coupled receptors family 1 profile" evidence="6">
    <location>
        <begin position="126"/>
        <end position="412"/>
    </location>
</feature>
<organism evidence="7 8">
    <name type="scientific">Aplysia californica</name>
    <name type="common">California sea hare</name>
    <dbReference type="NCBI Taxonomy" id="6500"/>
    <lineage>
        <taxon>Eukaryota</taxon>
        <taxon>Metazoa</taxon>
        <taxon>Spiralia</taxon>
        <taxon>Lophotrochozoa</taxon>
        <taxon>Mollusca</taxon>
        <taxon>Gastropoda</taxon>
        <taxon>Heterobranchia</taxon>
        <taxon>Euthyneura</taxon>
        <taxon>Tectipleura</taxon>
        <taxon>Aplysiida</taxon>
        <taxon>Aplysioidea</taxon>
        <taxon>Aplysiidae</taxon>
        <taxon>Aplysia</taxon>
    </lineage>
</organism>
<feature type="transmembrane region" description="Helical" evidence="5">
    <location>
        <begin position="359"/>
        <end position="379"/>
    </location>
</feature>
<feature type="transmembrane region" description="Helical" evidence="5">
    <location>
        <begin position="185"/>
        <end position="206"/>
    </location>
</feature>
<evidence type="ECO:0000313" key="7">
    <source>
        <dbReference type="Proteomes" id="UP000694888"/>
    </source>
</evidence>
<evidence type="ECO:0000313" key="8">
    <source>
        <dbReference type="RefSeq" id="XP_005093723.3"/>
    </source>
</evidence>
<dbReference type="InterPro" id="IPR017452">
    <property type="entry name" value="GPCR_Rhodpsn_7TM"/>
</dbReference>
<keyword evidence="3 5" id="KW-1133">Transmembrane helix</keyword>
<dbReference type="PROSITE" id="PS50262">
    <property type="entry name" value="G_PROTEIN_RECEP_F1_2"/>
    <property type="match status" value="1"/>
</dbReference>
<evidence type="ECO:0000259" key="6">
    <source>
        <dbReference type="PROSITE" id="PS50262"/>
    </source>
</evidence>
<reference evidence="8" key="1">
    <citation type="submission" date="2025-08" db="UniProtKB">
        <authorList>
            <consortium name="RefSeq"/>
        </authorList>
    </citation>
    <scope>IDENTIFICATION</scope>
</reference>
<name>A0ABM0JHF0_APLCA</name>
<keyword evidence="4 5" id="KW-0472">Membrane</keyword>
<evidence type="ECO:0000256" key="4">
    <source>
        <dbReference type="ARBA" id="ARBA00023136"/>
    </source>
</evidence>
<feature type="transmembrane region" description="Helical" evidence="5">
    <location>
        <begin position="149"/>
        <end position="173"/>
    </location>
</feature>
<gene>
    <name evidence="8" type="primary">LOC101850068</name>
</gene>
<dbReference type="Gene3D" id="1.20.1070.10">
    <property type="entry name" value="Rhodopsin 7-helix transmembrane proteins"/>
    <property type="match status" value="1"/>
</dbReference>
<sequence>MLNTLAYNYTGSETKCFVGVVVSGDRPCPEKWNYQHTHVVLRAIVVLHRQHYLHAFEEDILLTAKSLLSRSRIYIMDSMNYGSLSAELPPVPVTVPVAGSHKYLSDGEMEALSILSLITAGISLIGSGSVLVCSVYYGRVCVAEIFPTFHLAVADLLSSVFLILSSCIFLSGSPSFPGSEGSCDYIMTLVTSFYTSAFLLTITYALEALFRFRRRLSEGSAVSALSMRVVSTNWMYVAYVLSWLIPLSLAIVLMVVTHSLEDYMEFSNYTSLIGVIPRQCSSCFANFRFNENECWEQVINGEKWHRMVRLIFLIPLILAMVCNMGLYVLIGKVFKQVAMRRGLLSYHQRQEESILKKKAMLYQGIFILCWIPSVIIGILSFTPGYEMDDFYWLLLIQAILGPLHGVMNSLLYGWRRDSFRRALSEHSSLLSTNRTICPFSQRFLRRYAAESSGDDGSASHNSGSVGSSYSSFAFWRRHNGL</sequence>
<evidence type="ECO:0000256" key="5">
    <source>
        <dbReference type="SAM" id="Phobius"/>
    </source>
</evidence>